<dbReference type="CDD" id="cd00761">
    <property type="entry name" value="Glyco_tranf_GTA_type"/>
    <property type="match status" value="1"/>
</dbReference>
<name>K5CQM2_9BACE</name>
<accession>K5CQM2</accession>
<keyword evidence="1" id="KW-0328">Glycosyltransferase</keyword>
<dbReference type="OrthoDB" id="6307329at2"/>
<gene>
    <name evidence="4" type="ORF">HMPREF1057_00530</name>
</gene>
<evidence type="ECO:0000256" key="1">
    <source>
        <dbReference type="ARBA" id="ARBA00022676"/>
    </source>
</evidence>
<evidence type="ECO:0000259" key="3">
    <source>
        <dbReference type="Pfam" id="PF00535"/>
    </source>
</evidence>
<evidence type="ECO:0000313" key="5">
    <source>
        <dbReference type="Proteomes" id="UP000007995"/>
    </source>
</evidence>
<dbReference type="Pfam" id="PF00535">
    <property type="entry name" value="Glycos_transf_2"/>
    <property type="match status" value="1"/>
</dbReference>
<protein>
    <recommendedName>
        <fullName evidence="3">Glycosyltransferase 2-like domain-containing protein</fullName>
    </recommendedName>
</protein>
<organism evidence="4 5">
    <name type="scientific">Bacteroides finegoldii CL09T03C10</name>
    <dbReference type="NCBI Taxonomy" id="997888"/>
    <lineage>
        <taxon>Bacteria</taxon>
        <taxon>Pseudomonadati</taxon>
        <taxon>Bacteroidota</taxon>
        <taxon>Bacteroidia</taxon>
        <taxon>Bacteroidales</taxon>
        <taxon>Bacteroidaceae</taxon>
        <taxon>Bacteroides</taxon>
    </lineage>
</organism>
<sequence length="86" mass="9526">MMVSIIVPIYNAENTLLKCVDSILRQTYSDLEVLLIDDGSSDRSWELCLKYMKHDNRVIALHKENGGASSARNLGLENSGGICNVL</sequence>
<dbReference type="AlphaFoldDB" id="K5CQM2"/>
<evidence type="ECO:0000313" key="4">
    <source>
        <dbReference type="EMBL" id="EKJ91695.1"/>
    </source>
</evidence>
<keyword evidence="2" id="KW-0808">Transferase</keyword>
<dbReference type="InterPro" id="IPR029044">
    <property type="entry name" value="Nucleotide-diphossugar_trans"/>
</dbReference>
<comment type="caution">
    <text evidence="4">The sequence shown here is derived from an EMBL/GenBank/DDBJ whole genome shotgun (WGS) entry which is preliminary data.</text>
</comment>
<dbReference type="EMBL" id="AGXW01000002">
    <property type="protein sequence ID" value="EKJ91695.1"/>
    <property type="molecule type" value="Genomic_DNA"/>
</dbReference>
<dbReference type="PANTHER" id="PTHR22916">
    <property type="entry name" value="GLYCOSYLTRANSFERASE"/>
    <property type="match status" value="1"/>
</dbReference>
<dbReference type="GO" id="GO:0016758">
    <property type="term" value="F:hexosyltransferase activity"/>
    <property type="evidence" value="ECO:0007669"/>
    <property type="project" value="UniProtKB-ARBA"/>
</dbReference>
<evidence type="ECO:0000256" key="2">
    <source>
        <dbReference type="ARBA" id="ARBA00022679"/>
    </source>
</evidence>
<dbReference type="RefSeq" id="WP_007759284.1">
    <property type="nucleotide sequence ID" value="NZ_AKBZ01000001.1"/>
</dbReference>
<dbReference type="InterPro" id="IPR001173">
    <property type="entry name" value="Glyco_trans_2-like"/>
</dbReference>
<dbReference type="HOGENOM" id="CLU_025996_22_6_10"/>
<feature type="domain" description="Glycosyltransferase 2-like" evidence="3">
    <location>
        <begin position="4"/>
        <end position="81"/>
    </location>
</feature>
<reference evidence="4 5" key="1">
    <citation type="submission" date="2012-02" db="EMBL/GenBank/DDBJ databases">
        <title>The Genome Sequence of Bacteroides finegoldii CL09T03C10.</title>
        <authorList>
            <consortium name="The Broad Institute Genome Sequencing Platform"/>
            <person name="Earl A."/>
            <person name="Ward D."/>
            <person name="Feldgarden M."/>
            <person name="Gevers D."/>
            <person name="Zitomersky N.L."/>
            <person name="Coyne M.J."/>
            <person name="Comstock L.E."/>
            <person name="Young S.K."/>
            <person name="Zeng Q."/>
            <person name="Gargeya S."/>
            <person name="Fitzgerald M."/>
            <person name="Haas B."/>
            <person name="Abouelleil A."/>
            <person name="Alvarado L."/>
            <person name="Arachchi H.M."/>
            <person name="Berlin A."/>
            <person name="Chapman S.B."/>
            <person name="Gearin G."/>
            <person name="Goldberg J."/>
            <person name="Griggs A."/>
            <person name="Gujja S."/>
            <person name="Hansen M."/>
            <person name="Heiman D."/>
            <person name="Howarth C."/>
            <person name="Larimer J."/>
            <person name="Lui A."/>
            <person name="MacDonald P.J.P."/>
            <person name="McCowen C."/>
            <person name="Montmayeur A."/>
            <person name="Murphy C."/>
            <person name="Neiman D."/>
            <person name="Pearson M."/>
            <person name="Priest M."/>
            <person name="Roberts A."/>
            <person name="Saif S."/>
            <person name="Shea T."/>
            <person name="Sisk P."/>
            <person name="Stolte C."/>
            <person name="Sykes S."/>
            <person name="Wortman J."/>
            <person name="Nusbaum C."/>
            <person name="Birren B."/>
        </authorList>
    </citation>
    <scope>NUCLEOTIDE SEQUENCE [LARGE SCALE GENOMIC DNA]</scope>
    <source>
        <strain evidence="4 5">CL09T03C10</strain>
    </source>
</reference>
<dbReference type="PANTHER" id="PTHR22916:SF51">
    <property type="entry name" value="GLYCOSYLTRANSFERASE EPSH-RELATED"/>
    <property type="match status" value="1"/>
</dbReference>
<dbReference type="Proteomes" id="UP000007995">
    <property type="component" value="Unassembled WGS sequence"/>
</dbReference>
<proteinExistence type="predicted"/>
<dbReference type="SUPFAM" id="SSF53448">
    <property type="entry name" value="Nucleotide-diphospho-sugar transferases"/>
    <property type="match status" value="1"/>
</dbReference>
<dbReference type="Gene3D" id="3.90.550.10">
    <property type="entry name" value="Spore Coat Polysaccharide Biosynthesis Protein SpsA, Chain A"/>
    <property type="match status" value="1"/>
</dbReference>